<name>A0A830HWE4_9CHLO</name>
<dbReference type="AlphaFoldDB" id="A0A830HWE4"/>
<dbReference type="EMBL" id="BNJQ01000035">
    <property type="protein sequence ID" value="GHP11492.1"/>
    <property type="molecule type" value="Genomic_DNA"/>
</dbReference>
<sequence length="219" mass="24327">MFVLCAVEPGHVDACVGAMARRAAYAGASGDACILAQQLSDDGIRGAKRPWVAQLNINKKIVFNKAYWTEIEAALAYDVACDEHGKSQFKRMRDLTTKPWHWAVMALSTPALKVGNLFCTTYTYYTREDGQNGFPTKLYDTKEVKNTVDYAAMAAEPGINAFVWEDAGRVRMMSNHRTLCWSIGIIATFSYGGKVWRVMVGALMARDTQGKAPLRMHTN</sequence>
<evidence type="ECO:0000313" key="1">
    <source>
        <dbReference type="EMBL" id="GHP11492.1"/>
    </source>
</evidence>
<dbReference type="Proteomes" id="UP000660262">
    <property type="component" value="Unassembled WGS sequence"/>
</dbReference>
<evidence type="ECO:0000313" key="2">
    <source>
        <dbReference type="Proteomes" id="UP000660262"/>
    </source>
</evidence>
<reference evidence="1" key="1">
    <citation type="submission" date="2020-10" db="EMBL/GenBank/DDBJ databases">
        <title>Unveiling of a novel bifunctional photoreceptor, Dualchrome1, isolated from a cosmopolitan green alga.</title>
        <authorList>
            <person name="Suzuki S."/>
            <person name="Kawachi M."/>
        </authorList>
    </citation>
    <scope>NUCLEOTIDE SEQUENCE</scope>
    <source>
        <strain evidence="1">NIES 2893</strain>
    </source>
</reference>
<protein>
    <submittedName>
        <fullName evidence="1">Uncharacterized protein</fullName>
    </submittedName>
</protein>
<gene>
    <name evidence="1" type="ORF">PPROV_001022000</name>
</gene>
<keyword evidence="2" id="KW-1185">Reference proteome</keyword>
<comment type="caution">
    <text evidence="1">The sequence shown here is derived from an EMBL/GenBank/DDBJ whole genome shotgun (WGS) entry which is preliminary data.</text>
</comment>
<organism evidence="1 2">
    <name type="scientific">Pycnococcus provasolii</name>
    <dbReference type="NCBI Taxonomy" id="41880"/>
    <lineage>
        <taxon>Eukaryota</taxon>
        <taxon>Viridiplantae</taxon>
        <taxon>Chlorophyta</taxon>
        <taxon>Pseudoscourfieldiophyceae</taxon>
        <taxon>Pseudoscourfieldiales</taxon>
        <taxon>Pycnococcaceae</taxon>
        <taxon>Pycnococcus</taxon>
    </lineage>
</organism>
<proteinExistence type="predicted"/>
<accession>A0A830HWE4</accession>